<dbReference type="NCBIfam" id="TIGR00099">
    <property type="entry name" value="Cof-subfamily"/>
    <property type="match status" value="1"/>
</dbReference>
<evidence type="ECO:0000313" key="1">
    <source>
        <dbReference type="EMBL" id="SMC05261.1"/>
    </source>
</evidence>
<dbReference type="Pfam" id="PF08282">
    <property type="entry name" value="Hydrolase_3"/>
    <property type="match status" value="1"/>
</dbReference>
<evidence type="ECO:0000313" key="2">
    <source>
        <dbReference type="Proteomes" id="UP000192660"/>
    </source>
</evidence>
<keyword evidence="2" id="KW-1185">Reference proteome</keyword>
<sequence length="282" mass="31446">MDNQIRIKLLVLDLDGTVLRSDGSLSGELVKAVNQVKTHGITVILATGRMVRSAEPYWLQLQLGTGPLIAYNGSMVVEMPQQVPWFSWHLTEDVARFVIEEALDADILTQVYVSNELWLSKEDERAQHYIEVNHIPGDVKSREGLLSWPSPPIKILLQDDPDKLDQFRLRISPEVLGLQGRIFKSQADYLEIVPAGVGKGPALAKVAERLHLSPQQIMAIGDAENDVDMLKWVGMGVAMGQAPELVKHAADVVTKSVDQDGAAYAIYRWLLDPMQGFHEMQY</sequence>
<dbReference type="InterPro" id="IPR000150">
    <property type="entry name" value="Cof"/>
</dbReference>
<gene>
    <name evidence="1" type="ORF">SAMN00768000_2129</name>
</gene>
<accession>A0A1W1WG29</accession>
<dbReference type="NCBIfam" id="TIGR01484">
    <property type="entry name" value="HAD-SF-IIB"/>
    <property type="match status" value="1"/>
</dbReference>
<evidence type="ECO:0008006" key="3">
    <source>
        <dbReference type="Google" id="ProtNLM"/>
    </source>
</evidence>
<dbReference type="GO" id="GO:0005829">
    <property type="term" value="C:cytosol"/>
    <property type="evidence" value="ECO:0007669"/>
    <property type="project" value="TreeGrafter"/>
</dbReference>
<dbReference type="PROSITE" id="PS01229">
    <property type="entry name" value="COF_2"/>
    <property type="match status" value="1"/>
</dbReference>
<dbReference type="InterPro" id="IPR006379">
    <property type="entry name" value="HAD-SF_hydro_IIB"/>
</dbReference>
<dbReference type="EMBL" id="FWWY01000001">
    <property type="protein sequence ID" value="SMC05261.1"/>
    <property type="molecule type" value="Genomic_DNA"/>
</dbReference>
<dbReference type="PANTHER" id="PTHR10000">
    <property type="entry name" value="PHOSPHOSERINE PHOSPHATASE"/>
    <property type="match status" value="1"/>
</dbReference>
<proteinExistence type="predicted"/>
<protein>
    <recommendedName>
        <fullName evidence="3">Cof-type HAD-IIB family hydrolase</fullName>
    </recommendedName>
</protein>
<dbReference type="InterPro" id="IPR023214">
    <property type="entry name" value="HAD_sf"/>
</dbReference>
<dbReference type="Proteomes" id="UP000192660">
    <property type="component" value="Unassembled WGS sequence"/>
</dbReference>
<dbReference type="GO" id="GO:0016791">
    <property type="term" value="F:phosphatase activity"/>
    <property type="evidence" value="ECO:0007669"/>
    <property type="project" value="TreeGrafter"/>
</dbReference>
<dbReference type="Gene3D" id="3.40.50.1000">
    <property type="entry name" value="HAD superfamily/HAD-like"/>
    <property type="match status" value="1"/>
</dbReference>
<dbReference type="SFLD" id="SFLDG01140">
    <property type="entry name" value="C2.B:_Phosphomannomutase_and_P"/>
    <property type="match status" value="1"/>
</dbReference>
<dbReference type="STRING" id="28034.BFX07_03420"/>
<dbReference type="RefSeq" id="WP_084661540.1">
    <property type="nucleotide sequence ID" value="NZ_FWWY01000001.1"/>
</dbReference>
<dbReference type="InterPro" id="IPR036412">
    <property type="entry name" value="HAD-like_sf"/>
</dbReference>
<dbReference type="SFLD" id="SFLDS00003">
    <property type="entry name" value="Haloacid_Dehalogenase"/>
    <property type="match status" value="1"/>
</dbReference>
<organism evidence="1 2">
    <name type="scientific">Sulfobacillus thermosulfidooxidans (strain DSM 9293 / VKM B-1269 / AT-1)</name>
    <dbReference type="NCBI Taxonomy" id="929705"/>
    <lineage>
        <taxon>Bacteria</taxon>
        <taxon>Bacillati</taxon>
        <taxon>Bacillota</taxon>
        <taxon>Clostridia</taxon>
        <taxon>Eubacteriales</taxon>
        <taxon>Clostridiales Family XVII. Incertae Sedis</taxon>
        <taxon>Sulfobacillus</taxon>
    </lineage>
</organism>
<name>A0A1W1WG29_SULTA</name>
<dbReference type="AlphaFoldDB" id="A0A1W1WG29"/>
<dbReference type="CDD" id="cd07516">
    <property type="entry name" value="HAD_Pase"/>
    <property type="match status" value="1"/>
</dbReference>
<reference evidence="2" key="1">
    <citation type="submission" date="2017-04" db="EMBL/GenBank/DDBJ databases">
        <authorList>
            <person name="Varghese N."/>
            <person name="Submissions S."/>
        </authorList>
    </citation>
    <scope>NUCLEOTIDE SEQUENCE [LARGE SCALE GENOMIC DNA]</scope>
    <source>
        <strain evidence="2">DSM 9293</strain>
    </source>
</reference>
<dbReference type="Gene3D" id="3.30.1240.10">
    <property type="match status" value="1"/>
</dbReference>
<dbReference type="OrthoDB" id="9781413at2"/>
<dbReference type="PANTHER" id="PTHR10000:SF8">
    <property type="entry name" value="HAD SUPERFAMILY HYDROLASE-LIKE, TYPE 3"/>
    <property type="match status" value="1"/>
</dbReference>
<dbReference type="GO" id="GO:0000287">
    <property type="term" value="F:magnesium ion binding"/>
    <property type="evidence" value="ECO:0007669"/>
    <property type="project" value="TreeGrafter"/>
</dbReference>
<dbReference type="SUPFAM" id="SSF56784">
    <property type="entry name" value="HAD-like"/>
    <property type="match status" value="1"/>
</dbReference>